<keyword evidence="11" id="KW-1185">Reference proteome</keyword>
<accession>A0AAN5CGG9</accession>
<dbReference type="PANTHER" id="PTHR21035:SF2">
    <property type="entry name" value="SMALL RIBOSOMAL SUBUNIT PROTEIN MS26"/>
    <property type="match status" value="1"/>
</dbReference>
<protein>
    <recommendedName>
        <fullName evidence="7">Small ribosomal subunit protein mS26</fullName>
    </recommendedName>
    <alternativeName>
        <fullName evidence="8">28S ribosomal protein S26, mitochondrial</fullName>
    </alternativeName>
</protein>
<gene>
    <name evidence="10" type="ORF">PMAYCL1PPCAC_13234</name>
</gene>
<evidence type="ECO:0000256" key="9">
    <source>
        <dbReference type="SAM" id="Coils"/>
    </source>
</evidence>
<comment type="subcellular location">
    <subcellularLocation>
        <location evidence="1">Mitochondrion</location>
    </subcellularLocation>
</comment>
<sequence>IKMLPARATLVTCIRGMGRRAPKQGKPPILPPAKKVLYHVVHPEWQSARDVEELLWRRLTYNNAMISLREVFKQEIKEKEHAGTGMEHLREEEEKELDVLLAAAEKRNEERKAARAAREADELRETKEEMLKEIEERLEKDKLRAEKSAKEVREAIARSVNFVNRENLQESILKALDSPTVYDFAIDRSGKQYMEESPVKYLEGTPTRQKGRLYEKTLGPFTAADSEKTTVV</sequence>
<keyword evidence="9" id="KW-0175">Coiled coil</keyword>
<keyword evidence="4" id="KW-0689">Ribosomal protein</keyword>
<proteinExistence type="inferred from homology"/>
<dbReference type="Pfam" id="PF14943">
    <property type="entry name" value="MRP-S26"/>
    <property type="match status" value="1"/>
</dbReference>
<evidence type="ECO:0000256" key="6">
    <source>
        <dbReference type="ARBA" id="ARBA00023274"/>
    </source>
</evidence>
<reference evidence="11" key="1">
    <citation type="submission" date="2022-10" db="EMBL/GenBank/DDBJ databases">
        <title>Genome assembly of Pristionchus species.</title>
        <authorList>
            <person name="Yoshida K."/>
            <person name="Sommer R.J."/>
        </authorList>
    </citation>
    <scope>NUCLEOTIDE SEQUENCE [LARGE SCALE GENOMIC DNA]</scope>
    <source>
        <strain evidence="11">RS5460</strain>
    </source>
</reference>
<dbReference type="EMBL" id="BTRK01000003">
    <property type="protein sequence ID" value="GMR43039.1"/>
    <property type="molecule type" value="Genomic_DNA"/>
</dbReference>
<dbReference type="InterPro" id="IPR026140">
    <property type="entry name" value="Ribosomal_mS26"/>
</dbReference>
<evidence type="ECO:0000256" key="5">
    <source>
        <dbReference type="ARBA" id="ARBA00023128"/>
    </source>
</evidence>
<keyword evidence="5" id="KW-0496">Mitochondrion</keyword>
<keyword evidence="6" id="KW-0687">Ribonucleoprotein</keyword>
<comment type="caution">
    <text evidence="10">The sequence shown here is derived from an EMBL/GenBank/DDBJ whole genome shotgun (WGS) entry which is preliminary data.</text>
</comment>
<evidence type="ECO:0000256" key="7">
    <source>
        <dbReference type="ARBA" id="ARBA00035138"/>
    </source>
</evidence>
<dbReference type="AlphaFoldDB" id="A0AAN5CGG9"/>
<evidence type="ECO:0000256" key="8">
    <source>
        <dbReference type="ARBA" id="ARBA00035344"/>
    </source>
</evidence>
<evidence type="ECO:0000256" key="3">
    <source>
        <dbReference type="ARBA" id="ARBA00022946"/>
    </source>
</evidence>
<dbReference type="PANTHER" id="PTHR21035">
    <property type="entry name" value="28S RIBOSOMAL PROTEIN S26, MITOCHONDRIAL"/>
    <property type="match status" value="1"/>
</dbReference>
<evidence type="ECO:0000256" key="4">
    <source>
        <dbReference type="ARBA" id="ARBA00022980"/>
    </source>
</evidence>
<dbReference type="GO" id="GO:0005763">
    <property type="term" value="C:mitochondrial small ribosomal subunit"/>
    <property type="evidence" value="ECO:0007669"/>
    <property type="project" value="InterPro"/>
</dbReference>
<evidence type="ECO:0000313" key="11">
    <source>
        <dbReference type="Proteomes" id="UP001328107"/>
    </source>
</evidence>
<organism evidence="10 11">
    <name type="scientific">Pristionchus mayeri</name>
    <dbReference type="NCBI Taxonomy" id="1317129"/>
    <lineage>
        <taxon>Eukaryota</taxon>
        <taxon>Metazoa</taxon>
        <taxon>Ecdysozoa</taxon>
        <taxon>Nematoda</taxon>
        <taxon>Chromadorea</taxon>
        <taxon>Rhabditida</taxon>
        <taxon>Rhabditina</taxon>
        <taxon>Diplogasteromorpha</taxon>
        <taxon>Diplogasteroidea</taxon>
        <taxon>Neodiplogasteridae</taxon>
        <taxon>Pristionchus</taxon>
    </lineage>
</organism>
<feature type="coiled-coil region" evidence="9">
    <location>
        <begin position="90"/>
        <end position="155"/>
    </location>
</feature>
<evidence type="ECO:0000256" key="2">
    <source>
        <dbReference type="ARBA" id="ARBA00009672"/>
    </source>
</evidence>
<dbReference type="Proteomes" id="UP001328107">
    <property type="component" value="Unassembled WGS sequence"/>
</dbReference>
<evidence type="ECO:0000313" key="10">
    <source>
        <dbReference type="EMBL" id="GMR43039.1"/>
    </source>
</evidence>
<evidence type="ECO:0000256" key="1">
    <source>
        <dbReference type="ARBA" id="ARBA00004173"/>
    </source>
</evidence>
<name>A0AAN5CGG9_9BILA</name>
<keyword evidence="3" id="KW-0809">Transit peptide</keyword>
<feature type="non-terminal residue" evidence="10">
    <location>
        <position position="1"/>
    </location>
</feature>
<comment type="similarity">
    <text evidence="2">Belongs to the mitochondrion-specific ribosomal protein mS26 family.</text>
</comment>